<evidence type="ECO:0000313" key="3">
    <source>
        <dbReference type="Proteomes" id="UP001341840"/>
    </source>
</evidence>
<dbReference type="EMBL" id="JASCZI010030849">
    <property type="protein sequence ID" value="MED6125065.1"/>
    <property type="molecule type" value="Genomic_DNA"/>
</dbReference>
<reference evidence="2 3" key="1">
    <citation type="journal article" date="2023" name="Plants (Basel)">
        <title>Bridging the Gap: Combining Genomics and Transcriptomics Approaches to Understand Stylosanthes scabra, an Orphan Legume from the Brazilian Caatinga.</title>
        <authorList>
            <person name="Ferreira-Neto J.R.C."/>
            <person name="da Silva M.D."/>
            <person name="Binneck E."/>
            <person name="de Melo N.F."/>
            <person name="da Silva R.H."/>
            <person name="de Melo A.L.T.M."/>
            <person name="Pandolfi V."/>
            <person name="Bustamante F.O."/>
            <person name="Brasileiro-Vidal A.C."/>
            <person name="Benko-Iseppon A.M."/>
        </authorList>
    </citation>
    <scope>NUCLEOTIDE SEQUENCE [LARGE SCALE GENOMIC DNA]</scope>
    <source>
        <tissue evidence="2">Leaves</tissue>
    </source>
</reference>
<accession>A0ABU6RM52</accession>
<protein>
    <recommendedName>
        <fullName evidence="1">Xylanase inhibitor C-terminal domain-containing protein</fullName>
    </recommendedName>
</protein>
<dbReference type="Gene3D" id="2.40.70.10">
    <property type="entry name" value="Acid Proteases"/>
    <property type="match status" value="1"/>
</dbReference>
<evidence type="ECO:0000259" key="1">
    <source>
        <dbReference type="Pfam" id="PF14541"/>
    </source>
</evidence>
<keyword evidence="3" id="KW-1185">Reference proteome</keyword>
<comment type="caution">
    <text evidence="2">The sequence shown here is derived from an EMBL/GenBank/DDBJ whole genome shotgun (WGS) entry which is preliminary data.</text>
</comment>
<feature type="domain" description="Xylanase inhibitor C-terminal" evidence="1">
    <location>
        <begin position="30"/>
        <end position="105"/>
    </location>
</feature>
<name>A0ABU6RM52_9FABA</name>
<dbReference type="Proteomes" id="UP001341840">
    <property type="component" value="Unassembled WGS sequence"/>
</dbReference>
<dbReference type="Pfam" id="PF14541">
    <property type="entry name" value="TAXi_C"/>
    <property type="match status" value="1"/>
</dbReference>
<gene>
    <name evidence="2" type="ORF">PIB30_064953</name>
</gene>
<organism evidence="2 3">
    <name type="scientific">Stylosanthes scabra</name>
    <dbReference type="NCBI Taxonomy" id="79078"/>
    <lineage>
        <taxon>Eukaryota</taxon>
        <taxon>Viridiplantae</taxon>
        <taxon>Streptophyta</taxon>
        <taxon>Embryophyta</taxon>
        <taxon>Tracheophyta</taxon>
        <taxon>Spermatophyta</taxon>
        <taxon>Magnoliopsida</taxon>
        <taxon>eudicotyledons</taxon>
        <taxon>Gunneridae</taxon>
        <taxon>Pentapetalae</taxon>
        <taxon>rosids</taxon>
        <taxon>fabids</taxon>
        <taxon>Fabales</taxon>
        <taxon>Fabaceae</taxon>
        <taxon>Papilionoideae</taxon>
        <taxon>50 kb inversion clade</taxon>
        <taxon>dalbergioids sensu lato</taxon>
        <taxon>Dalbergieae</taxon>
        <taxon>Pterocarpus clade</taxon>
        <taxon>Stylosanthes</taxon>
    </lineage>
</organism>
<proteinExistence type="predicted"/>
<evidence type="ECO:0000313" key="2">
    <source>
        <dbReference type="EMBL" id="MED6125065.1"/>
    </source>
</evidence>
<sequence length="113" mass="12328">MGAKSSSSRYRCRPPQLCGSNDCGFWDPIHVSFGSIYSALKEEFIAQTKGVLTLLNDPGFVFQKIIELCYNVKADGVSFGGAVPAVTLEFEGAEMRVSRERLLYRLGEVAGGD</sequence>
<dbReference type="InterPro" id="IPR032799">
    <property type="entry name" value="TAXi_C"/>
</dbReference>
<dbReference type="InterPro" id="IPR021109">
    <property type="entry name" value="Peptidase_aspartic_dom_sf"/>
</dbReference>